<dbReference type="Proteomes" id="UP000535543">
    <property type="component" value="Unassembled WGS sequence"/>
</dbReference>
<reference evidence="2 3" key="1">
    <citation type="submission" date="2019-05" db="EMBL/GenBank/DDBJ databases">
        <authorList>
            <person name="Lee S.D."/>
        </authorList>
    </citation>
    <scope>NUCLEOTIDE SEQUENCE [LARGE SCALE GENOMIC DNA]</scope>
    <source>
        <strain evidence="2 3">YC2-7</strain>
    </source>
</reference>
<accession>A0A848K9S5</accession>
<keyword evidence="3" id="KW-1185">Reference proteome</keyword>
<sequence length="121" mass="12439">MNLVYDLFVIAHLLGMAAIVGGYGAVYFGSGEARVSEVMVWGARAQIITGIILVGMAESIDSLGKDPDHAKLGVKLVVALAVAAAAEIGRGKAKRGEFVPALTHVAGLLAILNVVVAAAWN</sequence>
<evidence type="ECO:0000313" key="3">
    <source>
        <dbReference type="Proteomes" id="UP000535543"/>
    </source>
</evidence>
<keyword evidence="1" id="KW-0812">Transmembrane</keyword>
<evidence type="ECO:0000313" key="2">
    <source>
        <dbReference type="EMBL" id="NMN93442.1"/>
    </source>
</evidence>
<organism evidence="2 3">
    <name type="scientific">Antrihabitans stalactiti</name>
    <dbReference type="NCBI Taxonomy" id="2584121"/>
    <lineage>
        <taxon>Bacteria</taxon>
        <taxon>Bacillati</taxon>
        <taxon>Actinomycetota</taxon>
        <taxon>Actinomycetes</taxon>
        <taxon>Mycobacteriales</taxon>
        <taxon>Nocardiaceae</taxon>
        <taxon>Antrihabitans</taxon>
    </lineage>
</organism>
<feature type="transmembrane region" description="Helical" evidence="1">
    <location>
        <begin position="101"/>
        <end position="120"/>
    </location>
</feature>
<evidence type="ECO:0008006" key="4">
    <source>
        <dbReference type="Google" id="ProtNLM"/>
    </source>
</evidence>
<proteinExistence type="predicted"/>
<comment type="caution">
    <text evidence="2">The sequence shown here is derived from an EMBL/GenBank/DDBJ whole genome shotgun (WGS) entry which is preliminary data.</text>
</comment>
<protein>
    <recommendedName>
        <fullName evidence="4">Integral membrane protein</fullName>
    </recommendedName>
</protein>
<keyword evidence="1" id="KW-0472">Membrane</keyword>
<name>A0A848K9S5_9NOCA</name>
<dbReference type="RefSeq" id="WP_169584160.1">
    <property type="nucleotide sequence ID" value="NZ_VCQU01000001.1"/>
</dbReference>
<dbReference type="EMBL" id="VCQU01000001">
    <property type="protein sequence ID" value="NMN93442.1"/>
    <property type="molecule type" value="Genomic_DNA"/>
</dbReference>
<reference evidence="2 3" key="2">
    <citation type="submission" date="2020-06" db="EMBL/GenBank/DDBJ databases">
        <title>Antribacter stalactiti gen. nov., sp. nov., a new member of the family Nacardiaceae isolated from a cave.</title>
        <authorList>
            <person name="Kim I.S."/>
        </authorList>
    </citation>
    <scope>NUCLEOTIDE SEQUENCE [LARGE SCALE GENOMIC DNA]</scope>
    <source>
        <strain evidence="2 3">YC2-7</strain>
    </source>
</reference>
<evidence type="ECO:0000256" key="1">
    <source>
        <dbReference type="SAM" id="Phobius"/>
    </source>
</evidence>
<dbReference type="AlphaFoldDB" id="A0A848K9S5"/>
<feature type="transmembrane region" description="Helical" evidence="1">
    <location>
        <begin position="6"/>
        <end position="29"/>
    </location>
</feature>
<gene>
    <name evidence="2" type="ORF">FGL95_00135</name>
</gene>
<keyword evidence="1" id="KW-1133">Transmembrane helix</keyword>
<feature type="transmembrane region" description="Helical" evidence="1">
    <location>
        <begin position="72"/>
        <end position="89"/>
    </location>
</feature>